<dbReference type="Proteomes" id="UP001558613">
    <property type="component" value="Unassembled WGS sequence"/>
</dbReference>
<dbReference type="EMBL" id="JAYMGO010000006">
    <property type="protein sequence ID" value="KAL1273330.1"/>
    <property type="molecule type" value="Genomic_DNA"/>
</dbReference>
<sequence>MEKMCFMAPSPLLRAHLQRWCTSNSTIGTLTRARTELNPDYLDLRSRAELNPEYWTPCTPLLLFSPQDRGWKSCQQYTSEHVNKWSFERNVGHMPGRAPGACTHGSQAERNHGIDYKVIPGLCDPHSWCFPLTCPGIFMKLS</sequence>
<name>A0ABR3N8S6_9TELE</name>
<accession>A0ABR3N8S6</accession>
<comment type="caution">
    <text evidence="1">The sequence shown here is derived from an EMBL/GenBank/DDBJ whole genome shotgun (WGS) entry which is preliminary data.</text>
</comment>
<organism evidence="1 2">
    <name type="scientific">Cirrhinus molitorella</name>
    <name type="common">mud carp</name>
    <dbReference type="NCBI Taxonomy" id="172907"/>
    <lineage>
        <taxon>Eukaryota</taxon>
        <taxon>Metazoa</taxon>
        <taxon>Chordata</taxon>
        <taxon>Craniata</taxon>
        <taxon>Vertebrata</taxon>
        <taxon>Euteleostomi</taxon>
        <taxon>Actinopterygii</taxon>
        <taxon>Neopterygii</taxon>
        <taxon>Teleostei</taxon>
        <taxon>Ostariophysi</taxon>
        <taxon>Cypriniformes</taxon>
        <taxon>Cyprinidae</taxon>
        <taxon>Labeoninae</taxon>
        <taxon>Labeonini</taxon>
        <taxon>Cirrhinus</taxon>
    </lineage>
</organism>
<evidence type="ECO:0000313" key="2">
    <source>
        <dbReference type="Proteomes" id="UP001558613"/>
    </source>
</evidence>
<protein>
    <submittedName>
        <fullName evidence="1">Uncharacterized protein</fullName>
    </submittedName>
</protein>
<keyword evidence="2" id="KW-1185">Reference proteome</keyword>
<proteinExistence type="predicted"/>
<gene>
    <name evidence="1" type="ORF">QQF64_029192</name>
</gene>
<evidence type="ECO:0000313" key="1">
    <source>
        <dbReference type="EMBL" id="KAL1273330.1"/>
    </source>
</evidence>
<reference evidence="1 2" key="1">
    <citation type="submission" date="2023-09" db="EMBL/GenBank/DDBJ databases">
        <authorList>
            <person name="Wang M."/>
        </authorList>
    </citation>
    <scope>NUCLEOTIDE SEQUENCE [LARGE SCALE GENOMIC DNA]</scope>
    <source>
        <strain evidence="1">GT-2023</strain>
        <tissue evidence="1">Liver</tissue>
    </source>
</reference>